<feature type="transmembrane region" description="Helical" evidence="7">
    <location>
        <begin position="100"/>
        <end position="122"/>
    </location>
</feature>
<accession>A0A9X8UIC4</accession>
<sequence>MRKALKIAWMLLLTGITALMVLPLIYMAMMSMTSNFTTTVSWDFSEYSFTNYERIFVSLDFVRYFLNSAAVVAGAILINVILGAMAGYGFAKKKFPGRNALYYGIILTMMIPGQVTLIPMYIIVSAMGLNNTHFILMLPVVNAFTVFLMTQSMMSIPDDLLEAARIDGANERITFINVVLPVARSAIVSLTIFTFITVWNDFLWPLVMVSDNHMRTMTLAVAMLRTNYGTNYGLMMAGATLVFVPPFIGYVLLQKRFVESIAMSGIKA</sequence>
<organism evidence="9 10">
    <name type="scientific">Harryflintia acetispora</name>
    <dbReference type="NCBI Taxonomy" id="1849041"/>
    <lineage>
        <taxon>Bacteria</taxon>
        <taxon>Bacillati</taxon>
        <taxon>Bacillota</taxon>
        <taxon>Clostridia</taxon>
        <taxon>Eubacteriales</taxon>
        <taxon>Oscillospiraceae</taxon>
        <taxon>Harryflintia</taxon>
    </lineage>
</organism>
<feature type="transmembrane region" description="Helical" evidence="7">
    <location>
        <begin position="134"/>
        <end position="154"/>
    </location>
</feature>
<evidence type="ECO:0000256" key="7">
    <source>
        <dbReference type="RuleBase" id="RU363032"/>
    </source>
</evidence>
<feature type="transmembrane region" description="Helical" evidence="7">
    <location>
        <begin position="7"/>
        <end position="29"/>
    </location>
</feature>
<evidence type="ECO:0000256" key="2">
    <source>
        <dbReference type="ARBA" id="ARBA00022448"/>
    </source>
</evidence>
<keyword evidence="6 7" id="KW-0472">Membrane</keyword>
<dbReference type="AlphaFoldDB" id="A0A9X8UIC4"/>
<evidence type="ECO:0000256" key="3">
    <source>
        <dbReference type="ARBA" id="ARBA00022475"/>
    </source>
</evidence>
<feature type="transmembrane region" description="Helical" evidence="7">
    <location>
        <begin position="64"/>
        <end position="88"/>
    </location>
</feature>
<dbReference type="GO" id="GO:0055085">
    <property type="term" value="P:transmembrane transport"/>
    <property type="evidence" value="ECO:0007669"/>
    <property type="project" value="InterPro"/>
</dbReference>
<keyword evidence="3" id="KW-1003">Cell membrane</keyword>
<feature type="domain" description="ABC transmembrane type-1" evidence="8">
    <location>
        <begin position="65"/>
        <end position="253"/>
    </location>
</feature>
<dbReference type="CDD" id="cd06261">
    <property type="entry name" value="TM_PBP2"/>
    <property type="match status" value="1"/>
</dbReference>
<feature type="transmembrane region" description="Helical" evidence="7">
    <location>
        <begin position="175"/>
        <end position="199"/>
    </location>
</feature>
<dbReference type="InterPro" id="IPR035906">
    <property type="entry name" value="MetI-like_sf"/>
</dbReference>
<dbReference type="GO" id="GO:0005886">
    <property type="term" value="C:plasma membrane"/>
    <property type="evidence" value="ECO:0007669"/>
    <property type="project" value="UniProtKB-SubCell"/>
</dbReference>
<keyword evidence="4 7" id="KW-0812">Transmembrane</keyword>
<evidence type="ECO:0000313" key="10">
    <source>
        <dbReference type="Proteomes" id="UP000294682"/>
    </source>
</evidence>
<reference evidence="9 10" key="1">
    <citation type="submission" date="2019-03" db="EMBL/GenBank/DDBJ databases">
        <title>Genomic Encyclopedia of Type Strains, Phase IV (KMG-IV): sequencing the most valuable type-strain genomes for metagenomic binning, comparative biology and taxonomic classification.</title>
        <authorList>
            <person name="Goeker M."/>
        </authorList>
    </citation>
    <scope>NUCLEOTIDE SEQUENCE [LARGE SCALE GENOMIC DNA]</scope>
    <source>
        <strain evidence="9 10">DSM 100433</strain>
    </source>
</reference>
<protein>
    <submittedName>
        <fullName evidence="9">Multiple sugar transport system permease protein</fullName>
    </submittedName>
</protein>
<dbReference type="SUPFAM" id="SSF161098">
    <property type="entry name" value="MetI-like"/>
    <property type="match status" value="1"/>
</dbReference>
<evidence type="ECO:0000256" key="1">
    <source>
        <dbReference type="ARBA" id="ARBA00004651"/>
    </source>
</evidence>
<evidence type="ECO:0000313" key="9">
    <source>
        <dbReference type="EMBL" id="TCL42735.1"/>
    </source>
</evidence>
<dbReference type="RefSeq" id="WP_132084793.1">
    <property type="nucleotide sequence ID" value="NZ_JADNAH010000103.1"/>
</dbReference>
<evidence type="ECO:0000256" key="6">
    <source>
        <dbReference type="ARBA" id="ARBA00023136"/>
    </source>
</evidence>
<dbReference type="PANTHER" id="PTHR43744:SF12">
    <property type="entry name" value="ABC TRANSPORTER PERMEASE PROTEIN MG189-RELATED"/>
    <property type="match status" value="1"/>
</dbReference>
<keyword evidence="9" id="KW-0762">Sugar transport</keyword>
<comment type="similarity">
    <text evidence="7">Belongs to the binding-protein-dependent transport system permease family.</text>
</comment>
<dbReference type="Proteomes" id="UP000294682">
    <property type="component" value="Unassembled WGS sequence"/>
</dbReference>
<dbReference type="PROSITE" id="PS50928">
    <property type="entry name" value="ABC_TM1"/>
    <property type="match status" value="1"/>
</dbReference>
<dbReference type="Pfam" id="PF00528">
    <property type="entry name" value="BPD_transp_1"/>
    <property type="match status" value="1"/>
</dbReference>
<comment type="subcellular location">
    <subcellularLocation>
        <location evidence="1 7">Cell membrane</location>
        <topology evidence="1 7">Multi-pass membrane protein</topology>
    </subcellularLocation>
</comment>
<dbReference type="PANTHER" id="PTHR43744">
    <property type="entry name" value="ABC TRANSPORTER PERMEASE PROTEIN MG189-RELATED-RELATED"/>
    <property type="match status" value="1"/>
</dbReference>
<dbReference type="Gene3D" id="1.10.3720.10">
    <property type="entry name" value="MetI-like"/>
    <property type="match status" value="1"/>
</dbReference>
<name>A0A9X8UIC4_9FIRM</name>
<feature type="transmembrane region" description="Helical" evidence="7">
    <location>
        <begin position="232"/>
        <end position="253"/>
    </location>
</feature>
<gene>
    <name evidence="9" type="ORF">EDD78_10846</name>
</gene>
<evidence type="ECO:0000256" key="5">
    <source>
        <dbReference type="ARBA" id="ARBA00022989"/>
    </source>
</evidence>
<keyword evidence="10" id="KW-1185">Reference proteome</keyword>
<evidence type="ECO:0000256" key="4">
    <source>
        <dbReference type="ARBA" id="ARBA00022692"/>
    </source>
</evidence>
<dbReference type="EMBL" id="SLUK01000008">
    <property type="protein sequence ID" value="TCL42735.1"/>
    <property type="molecule type" value="Genomic_DNA"/>
</dbReference>
<keyword evidence="5 7" id="KW-1133">Transmembrane helix</keyword>
<dbReference type="InterPro" id="IPR000515">
    <property type="entry name" value="MetI-like"/>
</dbReference>
<keyword evidence="2 7" id="KW-0813">Transport</keyword>
<comment type="caution">
    <text evidence="9">The sequence shown here is derived from an EMBL/GenBank/DDBJ whole genome shotgun (WGS) entry which is preliminary data.</text>
</comment>
<evidence type="ECO:0000259" key="8">
    <source>
        <dbReference type="PROSITE" id="PS50928"/>
    </source>
</evidence>
<proteinExistence type="inferred from homology"/>